<dbReference type="Pfam" id="PF00010">
    <property type="entry name" value="HLH"/>
    <property type="match status" value="1"/>
</dbReference>
<keyword evidence="5" id="KW-0539">Nucleus</keyword>
<feature type="compositionally biased region" description="Low complexity" evidence="7">
    <location>
        <begin position="531"/>
        <end position="555"/>
    </location>
</feature>
<dbReference type="InterPro" id="IPR036638">
    <property type="entry name" value="HLH_DNA-bd_sf"/>
</dbReference>
<evidence type="ECO:0000313" key="10">
    <source>
        <dbReference type="EMBL" id="CAH1267057.1"/>
    </source>
</evidence>
<proteinExistence type="predicted"/>
<dbReference type="Proteomes" id="UP000838412">
    <property type="component" value="Chromosome 6"/>
</dbReference>
<feature type="domain" description="PAS" evidence="8">
    <location>
        <begin position="138"/>
        <end position="210"/>
    </location>
</feature>
<feature type="compositionally biased region" description="Low complexity" evidence="7">
    <location>
        <begin position="37"/>
        <end position="60"/>
    </location>
</feature>
<evidence type="ECO:0000256" key="4">
    <source>
        <dbReference type="ARBA" id="ARBA00023163"/>
    </source>
</evidence>
<protein>
    <submittedName>
        <fullName evidence="10">CLOCK protein</fullName>
    </submittedName>
</protein>
<dbReference type="GO" id="GO:0005737">
    <property type="term" value="C:cytoplasm"/>
    <property type="evidence" value="ECO:0007669"/>
    <property type="project" value="InterPro"/>
</dbReference>
<dbReference type="InterPro" id="IPR000014">
    <property type="entry name" value="PAS"/>
</dbReference>
<dbReference type="Gene3D" id="4.10.280.10">
    <property type="entry name" value="Helix-loop-helix DNA-binding domain"/>
    <property type="match status" value="1"/>
</dbReference>
<dbReference type="EMBL" id="OV696691">
    <property type="protein sequence ID" value="CAH1267057.1"/>
    <property type="molecule type" value="Genomic_DNA"/>
</dbReference>
<evidence type="ECO:0000259" key="8">
    <source>
        <dbReference type="PROSITE" id="PS50112"/>
    </source>
</evidence>
<evidence type="ECO:0000256" key="3">
    <source>
        <dbReference type="ARBA" id="ARBA00023125"/>
    </source>
</evidence>
<evidence type="ECO:0000256" key="2">
    <source>
        <dbReference type="ARBA" id="ARBA00023015"/>
    </source>
</evidence>
<evidence type="ECO:0000256" key="7">
    <source>
        <dbReference type="SAM" id="MobiDB-lite"/>
    </source>
</evidence>
<feature type="domain" description="BHLH" evidence="9">
    <location>
        <begin position="62"/>
        <end position="115"/>
    </location>
</feature>
<dbReference type="GO" id="GO:0005634">
    <property type="term" value="C:nucleus"/>
    <property type="evidence" value="ECO:0007669"/>
    <property type="project" value="InterPro"/>
</dbReference>
<keyword evidence="4" id="KW-0804">Transcription</keyword>
<dbReference type="PROSITE" id="PS50112">
    <property type="entry name" value="PAS"/>
    <property type="match status" value="1"/>
</dbReference>
<evidence type="ECO:0000313" key="11">
    <source>
        <dbReference type="Proteomes" id="UP000838412"/>
    </source>
</evidence>
<dbReference type="PANTHER" id="PTHR23042">
    <property type="entry name" value="CIRCADIAN PROTEIN CLOCK/ARNT/BMAL/PAS"/>
    <property type="match status" value="1"/>
</dbReference>
<organism evidence="10 11">
    <name type="scientific">Branchiostoma lanceolatum</name>
    <name type="common">Common lancelet</name>
    <name type="synonym">Amphioxus lanceolatum</name>
    <dbReference type="NCBI Taxonomy" id="7740"/>
    <lineage>
        <taxon>Eukaryota</taxon>
        <taxon>Metazoa</taxon>
        <taxon>Chordata</taxon>
        <taxon>Cephalochordata</taxon>
        <taxon>Leptocardii</taxon>
        <taxon>Amphioxiformes</taxon>
        <taxon>Branchiostomatidae</taxon>
        <taxon>Branchiostoma</taxon>
    </lineage>
</organism>
<gene>
    <name evidence="10" type="primary">CLOCK</name>
    <name evidence="10" type="ORF">BLAG_LOCUS20535</name>
</gene>
<accession>A0A8K0A5X4</accession>
<dbReference type="SUPFAM" id="SSF55785">
    <property type="entry name" value="PYP-like sensor domain (PAS domain)"/>
    <property type="match status" value="1"/>
</dbReference>
<dbReference type="CDD" id="cd00130">
    <property type="entry name" value="PAS"/>
    <property type="match status" value="1"/>
</dbReference>
<evidence type="ECO:0000259" key="9">
    <source>
        <dbReference type="PROSITE" id="PS50888"/>
    </source>
</evidence>
<keyword evidence="2" id="KW-0805">Transcription regulation</keyword>
<feature type="region of interest" description="Disordered" evidence="7">
    <location>
        <begin position="512"/>
        <end position="593"/>
    </location>
</feature>
<dbReference type="Gene3D" id="3.30.450.20">
    <property type="entry name" value="PAS domain"/>
    <property type="match status" value="2"/>
</dbReference>
<feature type="compositionally biased region" description="Low complexity" evidence="7">
    <location>
        <begin position="436"/>
        <end position="448"/>
    </location>
</feature>
<dbReference type="SMART" id="SM00353">
    <property type="entry name" value="HLH"/>
    <property type="match status" value="1"/>
</dbReference>
<feature type="region of interest" description="Disordered" evidence="7">
    <location>
        <begin position="421"/>
        <end position="448"/>
    </location>
</feature>
<evidence type="ECO:0000256" key="1">
    <source>
        <dbReference type="ARBA" id="ARBA00022737"/>
    </source>
</evidence>
<evidence type="ECO:0000256" key="6">
    <source>
        <dbReference type="SAM" id="Coils"/>
    </source>
</evidence>
<dbReference type="InterPro" id="IPR001067">
    <property type="entry name" value="Nuc_translocat"/>
</dbReference>
<feature type="region of interest" description="Disordered" evidence="7">
    <location>
        <begin position="1"/>
        <end position="75"/>
    </location>
</feature>
<dbReference type="SUPFAM" id="SSF47459">
    <property type="entry name" value="HLH, helix-loop-helix DNA-binding domain"/>
    <property type="match status" value="1"/>
</dbReference>
<keyword evidence="1" id="KW-0677">Repeat</keyword>
<keyword evidence="3" id="KW-0238">DNA-binding</keyword>
<feature type="compositionally biased region" description="Basic and acidic residues" evidence="7">
    <location>
        <begin position="7"/>
        <end position="18"/>
    </location>
</feature>
<dbReference type="GO" id="GO:0003700">
    <property type="term" value="F:DNA-binding transcription factor activity"/>
    <property type="evidence" value="ECO:0007669"/>
    <property type="project" value="InterPro"/>
</dbReference>
<dbReference type="PRINTS" id="PR00785">
    <property type="entry name" value="NCTRNSLOCATR"/>
</dbReference>
<dbReference type="InterPro" id="IPR011598">
    <property type="entry name" value="bHLH_dom"/>
</dbReference>
<dbReference type="GO" id="GO:0005667">
    <property type="term" value="C:transcription regulator complex"/>
    <property type="evidence" value="ECO:0007669"/>
    <property type="project" value="InterPro"/>
</dbReference>
<keyword evidence="6" id="KW-0175">Coiled coil</keyword>
<dbReference type="InterPro" id="IPR050933">
    <property type="entry name" value="Circadian_TF"/>
</dbReference>
<dbReference type="PROSITE" id="PS50888">
    <property type="entry name" value="BHLH"/>
    <property type="match status" value="1"/>
</dbReference>
<dbReference type="SMART" id="SM00091">
    <property type="entry name" value="PAS"/>
    <property type="match status" value="1"/>
</dbReference>
<reference evidence="10" key="1">
    <citation type="submission" date="2022-01" db="EMBL/GenBank/DDBJ databases">
        <authorList>
            <person name="Braso-Vives M."/>
        </authorList>
    </citation>
    <scope>NUCLEOTIDE SEQUENCE</scope>
</reference>
<dbReference type="OrthoDB" id="7788762at2759"/>
<dbReference type="AlphaFoldDB" id="A0A8K0A5X4"/>
<feature type="coiled-coil region" evidence="6">
    <location>
        <begin position="729"/>
        <end position="756"/>
    </location>
</feature>
<dbReference type="InterPro" id="IPR035965">
    <property type="entry name" value="PAS-like_dom_sf"/>
</dbReference>
<name>A0A8K0A5X4_BRALA</name>
<sequence>MKRRADSRHARSEEDSNHSDGPVLKSRKGGAVAKSATTSPDPTDDYPTNGRASPDSSRSNPSKRKSRSLAEKHRRDKLTSFISQLSTLLPLANTPNKKLDKCDVLRLAVNYLKVQKYLTNSESDEEFSKAQWPSWMTEEQLQKLLLESGNGFLLVVDKRGTILHLHESVSHYLGIPQNQITGRTIQTLVHPEDLHILYEHVPLLQPIHQDQEEDQEPPSSSDGNLSFCVRVVCRNTTNKAGFFSYKFAHFKGHTKPLVEHTDGEGKLPPPLVLVAVVRPYMESVFKEMSSFFSRENEVLILHNLQGVCEYADQRMFKFGALAREIRSGSVYDQVDKEDLKYVSHAHSVIYETSQTSTVFRIKQKMQLGYCHSITYVIKDRWTSRPKGFLSFFSVLSEKEGRLRWKRQDKEFRGMMLAKQTPLSLPGGEASTKEESLSPVSSNCSSSGSMDLTSITSNMAVSSVKEEVPDGSTFGLHTLESLTLLSDVHEGEKSSPLQDTAGCCETVVWPVGRPLETSPSQQARSDSLQDTSSSGSPPSFAKAGSSGGSSPQTSSSLTRACLTPSPVLQPSPTYSSHSVHDQTTTLQSPDPDSLLRRLMDNQTSLSSVTHTITTDSTSMLHNAHNDGGFINGIQEEFAGASHSIAGHSDSLGSLSTGEKEGEVTSGHPSVAVVHPTQARAMVSSNGPVDLQPLTDPFGVFTSPSEDAQPVLQASLTPSAQSLMTGEYELDRRLAKQQRQLSQQMQQYKREMQLVQNQIELNQCIIKLQKLKGKEQDVACLMDLDRSAKNDNTHCPHSLSDQLDNAEAFPFTAPPDLPLASTTTSTTTQLPTLLEGVTNKNKELWLKRELSNSDSTTDVMCQPP</sequence>
<evidence type="ECO:0000256" key="5">
    <source>
        <dbReference type="ARBA" id="ARBA00023242"/>
    </source>
</evidence>
<feature type="compositionally biased region" description="Polar residues" evidence="7">
    <location>
        <begin position="516"/>
        <end position="530"/>
    </location>
</feature>
<dbReference type="GO" id="GO:0003677">
    <property type="term" value="F:DNA binding"/>
    <property type="evidence" value="ECO:0007669"/>
    <property type="project" value="UniProtKB-KW"/>
</dbReference>
<feature type="compositionally biased region" description="Polar residues" evidence="7">
    <location>
        <begin position="565"/>
        <end position="589"/>
    </location>
</feature>
<dbReference type="GO" id="GO:0046983">
    <property type="term" value="F:protein dimerization activity"/>
    <property type="evidence" value="ECO:0007669"/>
    <property type="project" value="InterPro"/>
</dbReference>
<dbReference type="CDD" id="cd11391">
    <property type="entry name" value="bHLH_PAS"/>
    <property type="match status" value="1"/>
</dbReference>
<keyword evidence="11" id="KW-1185">Reference proteome</keyword>